<sequence>MYSVLPASDCRVYMLRFGSFPCLVPTLMFYFTAFIDLLIYLFSSFYVFHVLFILKKKKKKSGSMFVACVCECVSVCGQKRVWVWRTQAPDRSPRPLIQVREHV</sequence>
<name>A0A2T3YRU6_TRIA4</name>
<reference evidence="2 3" key="1">
    <citation type="submission" date="2016-07" db="EMBL/GenBank/DDBJ databases">
        <title>Multiple horizontal gene transfer events from other fungi enriched the ability of initially mycotrophic Trichoderma (Ascomycota) to feed on dead plant biomass.</title>
        <authorList>
            <consortium name="DOE Joint Genome Institute"/>
            <person name="Aerts A."/>
            <person name="Atanasova L."/>
            <person name="Chenthamara K."/>
            <person name="Zhang J."/>
            <person name="Grujic M."/>
            <person name="Henrissat B."/>
            <person name="Kuo A."/>
            <person name="Salamov A."/>
            <person name="Lipzen A."/>
            <person name="Labutti K."/>
            <person name="Barry K."/>
            <person name="Miao Y."/>
            <person name="Rahimi M.J."/>
            <person name="Shen Q."/>
            <person name="Grigoriev I.V."/>
            <person name="Kubicek C.P."/>
            <person name="Druzhinina I.S."/>
        </authorList>
    </citation>
    <scope>NUCLEOTIDE SEQUENCE [LARGE SCALE GENOMIC DNA]</scope>
    <source>
        <strain evidence="2 3">CBS 433.97</strain>
    </source>
</reference>
<keyword evidence="1" id="KW-0472">Membrane</keyword>
<keyword evidence="3" id="KW-1185">Reference proteome</keyword>
<protein>
    <submittedName>
        <fullName evidence="2">Uncharacterized protein</fullName>
    </submittedName>
</protein>
<evidence type="ECO:0000313" key="2">
    <source>
        <dbReference type="EMBL" id="PTB35282.1"/>
    </source>
</evidence>
<feature type="transmembrane region" description="Helical" evidence="1">
    <location>
        <begin position="37"/>
        <end position="54"/>
    </location>
</feature>
<dbReference type="EMBL" id="KZ679277">
    <property type="protein sequence ID" value="PTB35282.1"/>
    <property type="molecule type" value="Genomic_DNA"/>
</dbReference>
<dbReference type="AlphaFoldDB" id="A0A2T3YRU6"/>
<organism evidence="2 3">
    <name type="scientific">Trichoderma asperellum (strain ATCC 204424 / CBS 433.97 / NBRC 101777)</name>
    <dbReference type="NCBI Taxonomy" id="1042311"/>
    <lineage>
        <taxon>Eukaryota</taxon>
        <taxon>Fungi</taxon>
        <taxon>Dikarya</taxon>
        <taxon>Ascomycota</taxon>
        <taxon>Pezizomycotina</taxon>
        <taxon>Sordariomycetes</taxon>
        <taxon>Hypocreomycetidae</taxon>
        <taxon>Hypocreales</taxon>
        <taxon>Hypocreaceae</taxon>
        <taxon>Trichoderma</taxon>
    </lineage>
</organism>
<proteinExistence type="predicted"/>
<accession>A0A2T3YRU6</accession>
<keyword evidence="1" id="KW-1133">Transmembrane helix</keyword>
<dbReference type="Proteomes" id="UP000240493">
    <property type="component" value="Unassembled WGS sequence"/>
</dbReference>
<evidence type="ECO:0000256" key="1">
    <source>
        <dbReference type="SAM" id="Phobius"/>
    </source>
</evidence>
<feature type="transmembrane region" description="Helical" evidence="1">
    <location>
        <begin position="12"/>
        <end position="31"/>
    </location>
</feature>
<keyword evidence="1" id="KW-0812">Transmembrane</keyword>
<evidence type="ECO:0000313" key="3">
    <source>
        <dbReference type="Proteomes" id="UP000240493"/>
    </source>
</evidence>
<gene>
    <name evidence="2" type="ORF">M441DRAFT_331739</name>
</gene>